<keyword evidence="2" id="KW-1185">Reference proteome</keyword>
<gene>
    <name evidence="1" type="ORF">OERS_30110</name>
</gene>
<comment type="caution">
    <text evidence="1">The sequence shown here is derived from an EMBL/GenBank/DDBJ whole genome shotgun (WGS) entry which is preliminary data.</text>
</comment>
<dbReference type="Proteomes" id="UP000093412">
    <property type="component" value="Unassembled WGS sequence"/>
</dbReference>
<proteinExistence type="predicted"/>
<reference evidence="1 2" key="1">
    <citation type="submission" date="2016-06" db="EMBL/GenBank/DDBJ databases">
        <title>Genome sequence of Oerskovia enterophila DSM 43852.</title>
        <authorList>
            <person name="Poehlein A."/>
            <person name="Jag V."/>
            <person name="Bengelsdorf F.R."/>
            <person name="Daniel R."/>
            <person name="Duerre P."/>
        </authorList>
    </citation>
    <scope>NUCLEOTIDE SEQUENCE [LARGE SCALE GENOMIC DNA]</scope>
    <source>
        <strain evidence="1 2">DSM 43852</strain>
    </source>
</reference>
<accession>A0ABX2Y161</accession>
<protein>
    <submittedName>
        <fullName evidence="1">Uncharacterized protein</fullName>
    </submittedName>
</protein>
<name>A0ABX2Y161_9CELL</name>
<dbReference type="EMBL" id="MAQA01000040">
    <property type="protein sequence ID" value="OCI30273.1"/>
    <property type="molecule type" value="Genomic_DNA"/>
</dbReference>
<sequence>MSRTDAHVPDDVEIARLPFTAVETKHRHWRVLPLRQVSCLSPEARCFPVAARWASRQPHSRRGSGRIERRSVVRDVLRTATVAANSGLDLDDIAMPVPHRFCLCQTCGD</sequence>
<dbReference type="RefSeq" id="WP_068626617.1">
    <property type="nucleotide sequence ID" value="NZ_MAQA01000040.1"/>
</dbReference>
<organism evidence="1 2">
    <name type="scientific">Oerskovia enterophila</name>
    <dbReference type="NCBI Taxonomy" id="43678"/>
    <lineage>
        <taxon>Bacteria</taxon>
        <taxon>Bacillati</taxon>
        <taxon>Actinomycetota</taxon>
        <taxon>Actinomycetes</taxon>
        <taxon>Micrococcales</taxon>
        <taxon>Cellulomonadaceae</taxon>
        <taxon>Oerskovia</taxon>
    </lineage>
</organism>
<evidence type="ECO:0000313" key="1">
    <source>
        <dbReference type="EMBL" id="OCI30273.1"/>
    </source>
</evidence>
<evidence type="ECO:0000313" key="2">
    <source>
        <dbReference type="Proteomes" id="UP000093412"/>
    </source>
</evidence>